<accession>A0A9P8W6G8</accession>
<evidence type="ECO:0000313" key="4">
    <source>
        <dbReference type="EMBL" id="KAH6889257.1"/>
    </source>
</evidence>
<name>A0A9P8W6G8_9HYPO</name>
<protein>
    <recommendedName>
        <fullName evidence="6">Ankyrin</fullName>
    </recommendedName>
</protein>
<dbReference type="PANTHER" id="PTHR24198">
    <property type="entry name" value="ANKYRIN REPEAT AND PROTEIN KINASE DOMAIN-CONTAINING PROTEIN"/>
    <property type="match status" value="1"/>
</dbReference>
<dbReference type="Proteomes" id="UP000777438">
    <property type="component" value="Unassembled WGS sequence"/>
</dbReference>
<feature type="repeat" description="ANK" evidence="3">
    <location>
        <begin position="330"/>
        <end position="354"/>
    </location>
</feature>
<evidence type="ECO:0008006" key="6">
    <source>
        <dbReference type="Google" id="ProtNLM"/>
    </source>
</evidence>
<dbReference type="SMART" id="SM00248">
    <property type="entry name" value="ANK"/>
    <property type="match status" value="3"/>
</dbReference>
<reference evidence="4 5" key="1">
    <citation type="journal article" date="2021" name="Nat. Commun.">
        <title>Genetic determinants of endophytism in the Arabidopsis root mycobiome.</title>
        <authorList>
            <person name="Mesny F."/>
            <person name="Miyauchi S."/>
            <person name="Thiergart T."/>
            <person name="Pickel B."/>
            <person name="Atanasova L."/>
            <person name="Karlsson M."/>
            <person name="Huettel B."/>
            <person name="Barry K.W."/>
            <person name="Haridas S."/>
            <person name="Chen C."/>
            <person name="Bauer D."/>
            <person name="Andreopoulos W."/>
            <person name="Pangilinan J."/>
            <person name="LaButti K."/>
            <person name="Riley R."/>
            <person name="Lipzen A."/>
            <person name="Clum A."/>
            <person name="Drula E."/>
            <person name="Henrissat B."/>
            <person name="Kohler A."/>
            <person name="Grigoriev I.V."/>
            <person name="Martin F.M."/>
            <person name="Hacquard S."/>
        </authorList>
    </citation>
    <scope>NUCLEOTIDE SEQUENCE [LARGE SCALE GENOMIC DNA]</scope>
    <source>
        <strain evidence="4 5">MPI-CAGE-CH-0241</strain>
    </source>
</reference>
<keyword evidence="1" id="KW-0677">Repeat</keyword>
<dbReference type="Gene3D" id="1.25.40.20">
    <property type="entry name" value="Ankyrin repeat-containing domain"/>
    <property type="match status" value="1"/>
</dbReference>
<dbReference type="Pfam" id="PF12796">
    <property type="entry name" value="Ank_2"/>
    <property type="match status" value="1"/>
</dbReference>
<gene>
    <name evidence="4" type="ORF">B0T10DRAFT_459917</name>
</gene>
<dbReference type="PROSITE" id="PS50297">
    <property type="entry name" value="ANK_REP_REGION"/>
    <property type="match status" value="1"/>
</dbReference>
<evidence type="ECO:0000256" key="2">
    <source>
        <dbReference type="ARBA" id="ARBA00023043"/>
    </source>
</evidence>
<dbReference type="AlphaFoldDB" id="A0A9P8W6G8"/>
<dbReference type="InterPro" id="IPR036770">
    <property type="entry name" value="Ankyrin_rpt-contain_sf"/>
</dbReference>
<dbReference type="PROSITE" id="PS50088">
    <property type="entry name" value="ANK_REPEAT"/>
    <property type="match status" value="1"/>
</dbReference>
<organism evidence="4 5">
    <name type="scientific">Thelonectria olida</name>
    <dbReference type="NCBI Taxonomy" id="1576542"/>
    <lineage>
        <taxon>Eukaryota</taxon>
        <taxon>Fungi</taxon>
        <taxon>Dikarya</taxon>
        <taxon>Ascomycota</taxon>
        <taxon>Pezizomycotina</taxon>
        <taxon>Sordariomycetes</taxon>
        <taxon>Hypocreomycetidae</taxon>
        <taxon>Hypocreales</taxon>
        <taxon>Nectriaceae</taxon>
        <taxon>Thelonectria</taxon>
    </lineage>
</organism>
<evidence type="ECO:0000256" key="3">
    <source>
        <dbReference type="PROSITE-ProRule" id="PRU00023"/>
    </source>
</evidence>
<dbReference type="OrthoDB" id="5106332at2759"/>
<proteinExistence type="predicted"/>
<evidence type="ECO:0000256" key="1">
    <source>
        <dbReference type="ARBA" id="ARBA00022737"/>
    </source>
</evidence>
<dbReference type="EMBL" id="JAGPYM010000011">
    <property type="protein sequence ID" value="KAH6889257.1"/>
    <property type="molecule type" value="Genomic_DNA"/>
</dbReference>
<dbReference type="InterPro" id="IPR002110">
    <property type="entry name" value="Ankyrin_rpt"/>
</dbReference>
<evidence type="ECO:0000313" key="5">
    <source>
        <dbReference type="Proteomes" id="UP000777438"/>
    </source>
</evidence>
<keyword evidence="2 3" id="KW-0040">ANK repeat</keyword>
<keyword evidence="5" id="KW-1185">Reference proteome</keyword>
<comment type="caution">
    <text evidence="4">The sequence shown here is derived from an EMBL/GenBank/DDBJ whole genome shotgun (WGS) entry which is preliminary data.</text>
</comment>
<dbReference type="SUPFAM" id="SSF48403">
    <property type="entry name" value="Ankyrin repeat"/>
    <property type="match status" value="1"/>
</dbReference>
<sequence length="475" mass="52182">MDECCSQTDARAIQQRDPSCPMSVKSRSTYRGSSWNLTDLSNALAMLQLSAAEFVECEIAFYAATRRLPKPYTQQNSPLRDRLDRLAAIIDDLSSALRSQVVTRLESEEDTEVRMALDAAILTLLDPLGGISVTPFPSSPITSRRPLILQSSMMVNNLEVRAAALAAEGKLVEALIYYTKCAVSAQQRPNLNLLGAIRLQDVPNLMASTAVKFGLVGDYANPNTWASPSMVHPALLRMSESETMEAVLIKNWLGYKGALSLALSERGKPHGVSSNDWKQEFRNICQRSTTQRQGLVGYTGLHLAVLLGMPEQVRLLLRSASFDLTMTDSYGYTALHLAAITGREDVCAVLLQAGGANVGITMKDYEGRTPLWYTAERGKYGMYKSVLDATLQHSTMSDICTQEDIYGQNLAQYAMTHGLDQFNMSILARWSQFPDLNNIKPPLGPIATLGLGKQDYYQKPRPSGNGLSPWAGPDV</sequence>
<dbReference type="PANTHER" id="PTHR24198:SF165">
    <property type="entry name" value="ANKYRIN REPEAT-CONTAINING PROTEIN-RELATED"/>
    <property type="match status" value="1"/>
</dbReference>